<dbReference type="InterPro" id="IPR023343">
    <property type="entry name" value="Penicillin_amidase_dom1"/>
</dbReference>
<evidence type="ECO:0000256" key="2">
    <source>
        <dbReference type="ARBA" id="ARBA00022801"/>
    </source>
</evidence>
<dbReference type="InterPro" id="IPR014395">
    <property type="entry name" value="Pen/GL7ACA/AHL_acylase"/>
</dbReference>
<feature type="compositionally biased region" description="Basic and acidic residues" evidence="6">
    <location>
        <begin position="744"/>
        <end position="758"/>
    </location>
</feature>
<dbReference type="InterPro" id="IPR043147">
    <property type="entry name" value="Penicillin_amidase_A-knob"/>
</dbReference>
<keyword evidence="3" id="KW-0865">Zymogen</keyword>
<dbReference type="PANTHER" id="PTHR34218">
    <property type="entry name" value="PEPTIDASE S45 PENICILLIN AMIDASE"/>
    <property type="match status" value="1"/>
</dbReference>
<dbReference type="GO" id="GO:0017000">
    <property type="term" value="P:antibiotic biosynthetic process"/>
    <property type="evidence" value="ECO:0007669"/>
    <property type="project" value="InterPro"/>
</dbReference>
<dbReference type="PIRSF" id="PIRSF001227">
    <property type="entry name" value="Pen_acylase"/>
    <property type="match status" value="1"/>
</dbReference>
<evidence type="ECO:0000256" key="3">
    <source>
        <dbReference type="ARBA" id="ARBA00023145"/>
    </source>
</evidence>
<dbReference type="InterPro" id="IPR002692">
    <property type="entry name" value="S45"/>
</dbReference>
<sequence>MRRRRVTALVSATVIGVPLALAGTGATAAERDELHLPGLNGEATIAVDSAGLPHITADDNEDLFYAQGVNAARDRLFQIDLHRRQGLGELSEVLGPDFVERDRAARLFLYRGDMDEEWDSYGPESRTAAARFAEGINAYVDWLAEHPEHRPPGFDELGYAPAHWEPEDVVRIRTHTLGTNLASELTRTRVACDDELGNADLLLGMEPDHTASLSEGLDPCTVPDDVLDTYRLATGDVTFDEEGQARLPLAAEEEVPLTTNGDEGSNSWTVSPGLTDTDRPILAGDPHRPVTAPSLRYVVHLSSPEVDVVGAGEPFLPGVAMGHNGTAAYGLTFLAADQQDLLFYDVDPDDPDRYRHDGAWEEMEVVTEEVALPDGSTEEVELRFTRHGPVVAQDEESDTAYAVRTTWTEPGTTAYFNSLELMYAEDFGEFRSVLDGWGGPPMNYTYADVHGDIGWSAAGLIPERGEGDGLLPVPGDGTHEWDGFMDGLPSVHNPDEGFFSTANEYNMPDDLGLGYEWAPGYRQDRITEVLGGDGPATMEGSAQLQNDVVDLTVREALPLLEGLDTEGPARAAADLLESWDGDHPVDSAQAALYQTWFHRHLGPAFYEAVSPELASFTEHTQDAGALLDALHHPEEWIDGDAETVRDEVLADSLAAALEDVSGALGTDPSQWRWGDLQHTVFESPVGEGLGPFERQGSTHTVNRSGMDPAEYRHNAGASFRMVLDVGEWDSSLAVNAPGQSGDPDSPHHDDHVDPWREGDYVPLHYSDDAVEADTQHTFALIPQG</sequence>
<evidence type="ECO:0000313" key="9">
    <source>
        <dbReference type="Proteomes" id="UP000654947"/>
    </source>
</evidence>
<dbReference type="GO" id="GO:0046872">
    <property type="term" value="F:metal ion binding"/>
    <property type="evidence" value="ECO:0007669"/>
    <property type="project" value="UniProtKB-KW"/>
</dbReference>
<dbReference type="RefSeq" id="WP_193518692.1">
    <property type="nucleotide sequence ID" value="NZ_BMXL01000044.1"/>
</dbReference>
<feature type="binding site" evidence="5">
    <location>
        <position position="337"/>
    </location>
    <ligand>
        <name>Ca(2+)</name>
        <dbReference type="ChEBI" id="CHEBI:29108"/>
    </ligand>
</feature>
<keyword evidence="2" id="KW-0378">Hydrolase</keyword>
<dbReference type="SUPFAM" id="SSF56235">
    <property type="entry name" value="N-terminal nucleophile aminohydrolases (Ntn hydrolases)"/>
    <property type="match status" value="1"/>
</dbReference>
<feature type="binding site" evidence="5">
    <location>
        <position position="340"/>
    </location>
    <ligand>
        <name>Ca(2+)</name>
        <dbReference type="ChEBI" id="CHEBI:29108"/>
    </ligand>
</feature>
<feature type="region of interest" description="Disordered" evidence="6">
    <location>
        <begin position="732"/>
        <end position="758"/>
    </location>
</feature>
<keyword evidence="5" id="KW-0106">Calcium</keyword>
<comment type="cofactor">
    <cofactor evidence="5">
        <name>Ca(2+)</name>
        <dbReference type="ChEBI" id="CHEBI:29108"/>
    </cofactor>
    <text evidence="5">Binds 1 Ca(2+) ion per dimer.</text>
</comment>
<evidence type="ECO:0000256" key="6">
    <source>
        <dbReference type="SAM" id="MobiDB-lite"/>
    </source>
</evidence>
<dbReference type="Pfam" id="PF01804">
    <property type="entry name" value="Penicil_amidase"/>
    <property type="match status" value="1"/>
</dbReference>
<dbReference type="PANTHER" id="PTHR34218:SF4">
    <property type="entry name" value="ACYL-HOMOSERINE LACTONE ACYLASE QUIP"/>
    <property type="match status" value="1"/>
</dbReference>
<feature type="binding site" evidence="5">
    <location>
        <position position="184"/>
    </location>
    <ligand>
        <name>Ca(2+)</name>
        <dbReference type="ChEBI" id="CHEBI:29108"/>
    </ligand>
</feature>
<feature type="chain" id="PRO_5039459484" evidence="7">
    <location>
        <begin position="23"/>
        <end position="784"/>
    </location>
</feature>
<feature type="signal peptide" evidence="7">
    <location>
        <begin position="1"/>
        <end position="22"/>
    </location>
</feature>
<evidence type="ECO:0000256" key="7">
    <source>
        <dbReference type="SAM" id="SignalP"/>
    </source>
</evidence>
<accession>A0A919CLQ1</accession>
<keyword evidence="5" id="KW-0479">Metal-binding</keyword>
<proteinExistence type="inferred from homology"/>
<organism evidence="8 9">
    <name type="scientific">Nocardiopsis kunsanensis</name>
    <dbReference type="NCBI Taxonomy" id="141693"/>
    <lineage>
        <taxon>Bacteria</taxon>
        <taxon>Bacillati</taxon>
        <taxon>Actinomycetota</taxon>
        <taxon>Actinomycetes</taxon>
        <taxon>Streptosporangiales</taxon>
        <taxon>Nocardiopsidaceae</taxon>
        <taxon>Nocardiopsis</taxon>
    </lineage>
</organism>
<reference evidence="8 9" key="1">
    <citation type="journal article" date="2014" name="Int. J. Syst. Evol. Microbiol.">
        <title>Complete genome sequence of Corynebacterium casei LMG S-19264T (=DSM 44701T), isolated from a smear-ripened cheese.</title>
        <authorList>
            <consortium name="US DOE Joint Genome Institute (JGI-PGF)"/>
            <person name="Walter F."/>
            <person name="Albersmeier A."/>
            <person name="Kalinowski J."/>
            <person name="Ruckert C."/>
        </authorList>
    </citation>
    <scope>NUCLEOTIDE SEQUENCE [LARGE SCALE GENOMIC DNA]</scope>
    <source>
        <strain evidence="8 9">KCTC 19473</strain>
    </source>
</reference>
<comment type="caution">
    <text evidence="8">The sequence shown here is derived from an EMBL/GenBank/DDBJ whole genome shotgun (WGS) entry which is preliminary data.</text>
</comment>
<evidence type="ECO:0000256" key="5">
    <source>
        <dbReference type="PIRSR" id="PIRSR001227-2"/>
    </source>
</evidence>
<dbReference type="EMBL" id="BMXL01000044">
    <property type="protein sequence ID" value="GHD37068.1"/>
    <property type="molecule type" value="Genomic_DNA"/>
</dbReference>
<evidence type="ECO:0000256" key="4">
    <source>
        <dbReference type="PIRSR" id="PIRSR001227-1"/>
    </source>
</evidence>
<evidence type="ECO:0000256" key="1">
    <source>
        <dbReference type="ARBA" id="ARBA00006586"/>
    </source>
</evidence>
<dbReference type="InterPro" id="IPR029055">
    <property type="entry name" value="Ntn_hydrolases_N"/>
</dbReference>
<dbReference type="Gene3D" id="3.60.20.10">
    <property type="entry name" value="Glutamine Phosphoribosylpyrophosphate, subunit 1, domain 1"/>
    <property type="match status" value="1"/>
</dbReference>
<keyword evidence="9" id="KW-1185">Reference proteome</keyword>
<dbReference type="InterPro" id="IPR043146">
    <property type="entry name" value="Penicillin_amidase_N_B-knob"/>
</dbReference>
<gene>
    <name evidence="8" type="ORF">GCM10007147_44850</name>
</gene>
<dbReference type="GO" id="GO:0016811">
    <property type="term" value="F:hydrolase activity, acting on carbon-nitrogen (but not peptide) bonds, in linear amides"/>
    <property type="evidence" value="ECO:0007669"/>
    <property type="project" value="InterPro"/>
</dbReference>
<dbReference type="Gene3D" id="2.30.120.10">
    <property type="match status" value="1"/>
</dbReference>
<comment type="similarity">
    <text evidence="1">Belongs to the peptidase S45 family.</text>
</comment>
<keyword evidence="7" id="KW-0732">Signal</keyword>
<protein>
    <submittedName>
        <fullName evidence="8">Penicillin amidase</fullName>
    </submittedName>
</protein>
<name>A0A919CLQ1_9ACTN</name>
<evidence type="ECO:0000313" key="8">
    <source>
        <dbReference type="EMBL" id="GHD37068.1"/>
    </source>
</evidence>
<feature type="region of interest" description="Disordered" evidence="6">
    <location>
        <begin position="257"/>
        <end position="287"/>
    </location>
</feature>
<dbReference type="Proteomes" id="UP000654947">
    <property type="component" value="Unassembled WGS sequence"/>
</dbReference>
<dbReference type="Gene3D" id="1.10.439.10">
    <property type="entry name" value="Penicillin Amidohydrolase, domain 1"/>
    <property type="match status" value="1"/>
</dbReference>
<dbReference type="Gene3D" id="1.10.1400.10">
    <property type="match status" value="1"/>
</dbReference>
<feature type="active site" description="Nucleophile" evidence="4">
    <location>
        <position position="265"/>
    </location>
</feature>
<dbReference type="AlphaFoldDB" id="A0A919CLQ1"/>
<feature type="compositionally biased region" description="Polar residues" evidence="6">
    <location>
        <begin position="257"/>
        <end position="274"/>
    </location>
</feature>
<dbReference type="CDD" id="cd03747">
    <property type="entry name" value="Ntn_PGA_like"/>
    <property type="match status" value="1"/>
</dbReference>